<sequence length="362" mass="39026">MRLRYGTNPHQPAAITSVRDGSSPFRVVNGEPSYINVLDAVGAWQLVREASAAFDAPAAASFKHVSPAGAALAGSVDAAMRNTYGLSAVSPVTSAYVRARDADPKSSFGDFVAISHPVDAELADLLKRLTCDGIVAPGYEEGVVETLAAKKRGTFLVLEADHAFAPPAEEVREIFGLRLTQRADDEPLTRSWLAEPVVGELTAAAVDDLLLGLIVLRYTQSNSVAYLKDGMTIGIGAGQQSRVDCTRLAGQKADTWWLRRHPGVLAGSTQPRLSERIAHQLDYLEADWLSTADRQAWLARMTDVAMVSDGALPFRDNVDHAGRHGVRFIAEPGGSIRSAEIAEACKELDIALTWTGIRLFRH</sequence>
<accession>A0ABN2FQY5</accession>
<gene>
    <name evidence="1" type="ORF">GCM10009744_55790</name>
</gene>
<protein>
    <submittedName>
        <fullName evidence="1">Phosphoribosylaminoimidazolecarboxamide formyltransferase</fullName>
    </submittedName>
</protein>
<dbReference type="SUPFAM" id="SSF53927">
    <property type="entry name" value="Cytidine deaminase-like"/>
    <property type="match status" value="1"/>
</dbReference>
<evidence type="ECO:0000313" key="2">
    <source>
        <dbReference type="Proteomes" id="UP001501319"/>
    </source>
</evidence>
<evidence type="ECO:0000313" key="1">
    <source>
        <dbReference type="EMBL" id="GAA1656014.1"/>
    </source>
</evidence>
<organism evidence="1 2">
    <name type="scientific">Kribbella alba</name>
    <dbReference type="NCBI Taxonomy" id="190197"/>
    <lineage>
        <taxon>Bacteria</taxon>
        <taxon>Bacillati</taxon>
        <taxon>Actinomycetota</taxon>
        <taxon>Actinomycetes</taxon>
        <taxon>Propionibacteriales</taxon>
        <taxon>Kribbellaceae</taxon>
        <taxon>Kribbella</taxon>
    </lineage>
</organism>
<comment type="caution">
    <text evidence="1">The sequence shown here is derived from an EMBL/GenBank/DDBJ whole genome shotgun (WGS) entry which is preliminary data.</text>
</comment>
<keyword evidence="2" id="KW-1185">Reference proteome</keyword>
<dbReference type="PANTHER" id="PTHR11692">
    <property type="entry name" value="BIFUNCTIONAL PURINE BIOSYNTHESIS PROTEIN PURH"/>
    <property type="match status" value="1"/>
</dbReference>
<name>A0ABN2FQY5_9ACTN</name>
<dbReference type="Gene3D" id="3.40.140.20">
    <property type="match status" value="2"/>
</dbReference>
<dbReference type="RefSeq" id="WP_344115292.1">
    <property type="nucleotide sequence ID" value="NZ_BAAANE010000010.1"/>
</dbReference>
<dbReference type="InterPro" id="IPR002695">
    <property type="entry name" value="PurH-like"/>
</dbReference>
<dbReference type="Pfam" id="PF01808">
    <property type="entry name" value="AICARFT_IMPCHas"/>
    <property type="match status" value="1"/>
</dbReference>
<dbReference type="InterPro" id="IPR024051">
    <property type="entry name" value="AICAR_Tfase_dup_dom_sf"/>
</dbReference>
<proteinExistence type="predicted"/>
<reference evidence="1 2" key="1">
    <citation type="journal article" date="2019" name="Int. J. Syst. Evol. Microbiol.">
        <title>The Global Catalogue of Microorganisms (GCM) 10K type strain sequencing project: providing services to taxonomists for standard genome sequencing and annotation.</title>
        <authorList>
            <consortium name="The Broad Institute Genomics Platform"/>
            <consortium name="The Broad Institute Genome Sequencing Center for Infectious Disease"/>
            <person name="Wu L."/>
            <person name="Ma J."/>
        </authorList>
    </citation>
    <scope>NUCLEOTIDE SEQUENCE [LARGE SCALE GENOMIC DNA]</scope>
    <source>
        <strain evidence="1 2">JCM 14306</strain>
    </source>
</reference>
<dbReference type="NCBIfam" id="NF005492">
    <property type="entry name" value="PRK07106.1"/>
    <property type="match status" value="1"/>
</dbReference>
<dbReference type="Proteomes" id="UP001501319">
    <property type="component" value="Unassembled WGS sequence"/>
</dbReference>
<dbReference type="PANTHER" id="PTHR11692:SF0">
    <property type="entry name" value="BIFUNCTIONAL PURINE BIOSYNTHESIS PROTEIN ATIC"/>
    <property type="match status" value="1"/>
</dbReference>
<dbReference type="SMART" id="SM00798">
    <property type="entry name" value="AICARFT_IMPCHas"/>
    <property type="match status" value="1"/>
</dbReference>
<dbReference type="EMBL" id="BAAANE010000010">
    <property type="protein sequence ID" value="GAA1656014.1"/>
    <property type="molecule type" value="Genomic_DNA"/>
</dbReference>
<dbReference type="InterPro" id="IPR016193">
    <property type="entry name" value="Cytidine_deaminase-like"/>
</dbReference>